<keyword evidence="2" id="KW-0813">Transport</keyword>
<keyword evidence="8" id="KW-1185">Reference proteome</keyword>
<evidence type="ECO:0000256" key="1">
    <source>
        <dbReference type="ARBA" id="ARBA00011245"/>
    </source>
</evidence>
<dbReference type="EMBL" id="OX458333">
    <property type="protein sequence ID" value="CAI8849787.1"/>
    <property type="molecule type" value="Genomic_DNA"/>
</dbReference>
<dbReference type="Pfam" id="PF17131">
    <property type="entry name" value="LolA_like"/>
    <property type="match status" value="1"/>
</dbReference>
<name>A0ABN8X684_9GAMM</name>
<dbReference type="InterPro" id="IPR033399">
    <property type="entry name" value="TP_0789-like"/>
</dbReference>
<accession>A0ABN8X684</accession>
<feature type="domain" description="Uncharacterized protein TP-0789" evidence="6">
    <location>
        <begin position="78"/>
        <end position="244"/>
    </location>
</feature>
<dbReference type="InterPro" id="IPR011220">
    <property type="entry name" value="UCP028205"/>
</dbReference>
<organism evidence="7 8">
    <name type="scientific">Methylocaldum szegediense</name>
    <dbReference type="NCBI Taxonomy" id="73780"/>
    <lineage>
        <taxon>Bacteria</taxon>
        <taxon>Pseudomonadati</taxon>
        <taxon>Pseudomonadota</taxon>
        <taxon>Gammaproteobacteria</taxon>
        <taxon>Methylococcales</taxon>
        <taxon>Methylococcaceae</taxon>
        <taxon>Methylocaldum</taxon>
    </lineage>
</organism>
<dbReference type="PIRSF" id="PIRSF028205">
    <property type="entry name" value="UCP028205"/>
    <property type="match status" value="1"/>
</dbReference>
<dbReference type="Proteomes" id="UP001162030">
    <property type="component" value="Chromosome"/>
</dbReference>
<evidence type="ECO:0000256" key="3">
    <source>
        <dbReference type="ARBA" id="ARBA00022729"/>
    </source>
</evidence>
<dbReference type="SUPFAM" id="SSF89392">
    <property type="entry name" value="Prokaryotic lipoproteins and lipoprotein localization factors"/>
    <property type="match status" value="1"/>
</dbReference>
<proteinExistence type="predicted"/>
<evidence type="ECO:0000313" key="7">
    <source>
        <dbReference type="EMBL" id="CAI8849787.1"/>
    </source>
</evidence>
<dbReference type="InterPro" id="IPR029046">
    <property type="entry name" value="LolA/LolB/LppX"/>
</dbReference>
<gene>
    <name evidence="7" type="ORF">MSZNOR_2486</name>
</gene>
<evidence type="ECO:0000256" key="5">
    <source>
        <dbReference type="SAM" id="SignalP"/>
    </source>
</evidence>
<sequence length="248" mass="28078">MITTLLFGSLFALAGLLFAPDSSAAPDIKTILRTADQSRGNLQGISWEVVVESIENGRKDSLNYDIKARGFDISGISLAPPKYKGNKLLMSNNNMWFYKPGLSKAVPISQRQKLMGNAAYGDIASTNYAEDYDAVQLPDDKVGDEDCYVFDLTSKNDKTTYDRIKYWISKKRLVGVKAEYFTVSGKKFKMAEMEYANKVLIDGKERPFISKITLYDELMSKDVTYLNLTKPRFEPLPDYVFNLNLFMK</sequence>
<feature type="chain" id="PRO_5046655444" evidence="5">
    <location>
        <begin position="25"/>
        <end position="248"/>
    </location>
</feature>
<keyword evidence="7" id="KW-0449">Lipoprotein</keyword>
<keyword evidence="3 5" id="KW-0732">Signal</keyword>
<dbReference type="RefSeq" id="WP_036269203.1">
    <property type="nucleotide sequence ID" value="NZ_OX458333.1"/>
</dbReference>
<keyword evidence="4" id="KW-0653">Protein transport</keyword>
<reference evidence="7 8" key="1">
    <citation type="submission" date="2023-03" db="EMBL/GenBank/DDBJ databases">
        <authorList>
            <person name="Pearce D."/>
        </authorList>
    </citation>
    <scope>NUCLEOTIDE SEQUENCE [LARGE SCALE GENOMIC DNA]</scope>
    <source>
        <strain evidence="7">Msz</strain>
    </source>
</reference>
<feature type="signal peptide" evidence="5">
    <location>
        <begin position="1"/>
        <end position="24"/>
    </location>
</feature>
<evidence type="ECO:0000259" key="6">
    <source>
        <dbReference type="Pfam" id="PF17131"/>
    </source>
</evidence>
<evidence type="ECO:0000256" key="4">
    <source>
        <dbReference type="ARBA" id="ARBA00022927"/>
    </source>
</evidence>
<evidence type="ECO:0000256" key="2">
    <source>
        <dbReference type="ARBA" id="ARBA00022448"/>
    </source>
</evidence>
<comment type="subunit">
    <text evidence="1">Monomer.</text>
</comment>
<protein>
    <submittedName>
        <fullName evidence="7">Outer membrane lipoprotein-sorting protein</fullName>
    </submittedName>
</protein>
<dbReference type="CDD" id="cd16329">
    <property type="entry name" value="LolA_like"/>
    <property type="match status" value="1"/>
</dbReference>
<evidence type="ECO:0000313" key="8">
    <source>
        <dbReference type="Proteomes" id="UP001162030"/>
    </source>
</evidence>
<dbReference type="Gene3D" id="2.50.20.10">
    <property type="entry name" value="Lipoprotein localisation LolA/LolB/LppX"/>
    <property type="match status" value="1"/>
</dbReference>